<comment type="caution">
    <text evidence="2">The sequence shown here is derived from an EMBL/GenBank/DDBJ whole genome shotgun (WGS) entry which is preliminary data.</text>
</comment>
<dbReference type="EMBL" id="DUFW01000036">
    <property type="protein sequence ID" value="HIH21507.1"/>
    <property type="molecule type" value="Genomic_DNA"/>
</dbReference>
<feature type="domain" description="DUF4922" evidence="1">
    <location>
        <begin position="72"/>
        <end position="143"/>
    </location>
</feature>
<name>A0A7J4K035_9ARCH</name>
<evidence type="ECO:0000313" key="2">
    <source>
        <dbReference type="EMBL" id="HIH21507.1"/>
    </source>
</evidence>
<dbReference type="Proteomes" id="UP000590964">
    <property type="component" value="Unassembled WGS sequence"/>
</dbReference>
<dbReference type="Pfam" id="PF16269">
    <property type="entry name" value="DUF4922"/>
    <property type="match status" value="1"/>
</dbReference>
<dbReference type="AlphaFoldDB" id="A0A7J4K035"/>
<sequence>MRKLGKPFVDAELLASKWRLQLPDYFEPSACSSKKARTSFGPDFKLFYSERRASKYYKRKAEQCIFDGLCRKSIKFPRHKAVANLFPFAPRHRVIYSRKHYQEMRFKDLEFALELAPNAAESFIYATKGSGAGIPEHFHFQSFNAELPAFKASSRLFYNDGFRIEKPEFPSYCLKFSGTGFARILYSLIQESNHSFNLALSKDSLLYFPRSKEVPENWWKFGAAELSGFFVFRDFQKFKAAKANELYKPMKDACLGLKEQERTESLLESLLPEKSGLAKN</sequence>
<gene>
    <name evidence="2" type="ORF">HA222_02490</name>
</gene>
<accession>A0A7J4K035</accession>
<organism evidence="2 3">
    <name type="scientific">Candidatus Iainarchaeum sp</name>
    <dbReference type="NCBI Taxonomy" id="3101447"/>
    <lineage>
        <taxon>Archaea</taxon>
        <taxon>Candidatus Iainarchaeota</taxon>
        <taxon>Candidatus Iainarchaeia</taxon>
        <taxon>Candidatus Iainarchaeales</taxon>
        <taxon>Candidatus Iainarchaeaceae</taxon>
        <taxon>Candidatus Iainarchaeum</taxon>
    </lineage>
</organism>
<evidence type="ECO:0000259" key="1">
    <source>
        <dbReference type="Pfam" id="PF16269"/>
    </source>
</evidence>
<protein>
    <recommendedName>
        <fullName evidence="1">DUF4922 domain-containing protein</fullName>
    </recommendedName>
</protein>
<dbReference type="SUPFAM" id="SSF54197">
    <property type="entry name" value="HIT-like"/>
    <property type="match status" value="1"/>
</dbReference>
<evidence type="ECO:0000313" key="3">
    <source>
        <dbReference type="Proteomes" id="UP000590964"/>
    </source>
</evidence>
<reference evidence="3" key="1">
    <citation type="journal article" date="2020" name="bioRxiv">
        <title>A rank-normalized archaeal taxonomy based on genome phylogeny resolves widespread incomplete and uneven classifications.</title>
        <authorList>
            <person name="Rinke C."/>
            <person name="Chuvochina M."/>
            <person name="Mussig A.J."/>
            <person name="Chaumeil P.-A."/>
            <person name="Waite D.W."/>
            <person name="Whitman W.B."/>
            <person name="Parks D.H."/>
            <person name="Hugenholtz P."/>
        </authorList>
    </citation>
    <scope>NUCLEOTIDE SEQUENCE [LARGE SCALE GENOMIC DNA]</scope>
</reference>
<dbReference type="InterPro" id="IPR046320">
    <property type="entry name" value="DUF4922"/>
</dbReference>
<dbReference type="InterPro" id="IPR036265">
    <property type="entry name" value="HIT-like_sf"/>
</dbReference>
<proteinExistence type="predicted"/>